<dbReference type="PANTHER" id="PTHR13890">
    <property type="entry name" value="RNA SPLICING PROTEIN MRS2, MITOCHONDRIAL"/>
    <property type="match status" value="1"/>
</dbReference>
<evidence type="ECO:0000256" key="6">
    <source>
        <dbReference type="SAM" id="Phobius"/>
    </source>
</evidence>
<evidence type="ECO:0000256" key="2">
    <source>
        <dbReference type="ARBA" id="ARBA00023054"/>
    </source>
</evidence>
<feature type="transmembrane region" description="Helical" evidence="6">
    <location>
        <begin position="424"/>
        <end position="450"/>
    </location>
</feature>
<dbReference type="FunFam" id="2.40.128.330:FF:000001">
    <property type="entry name" value="Magnesium transporter MRS2-1"/>
    <property type="match status" value="1"/>
</dbReference>
<feature type="transmembrane region" description="Helical" evidence="6">
    <location>
        <begin position="922"/>
        <end position="944"/>
    </location>
</feature>
<feature type="region of interest" description="Disordered" evidence="5">
    <location>
        <begin position="1"/>
        <end position="50"/>
    </location>
</feature>
<protein>
    <recommendedName>
        <fullName evidence="4">Magnesium transporter MRS2-F</fullName>
    </recommendedName>
</protein>
<evidence type="ECO:0000256" key="3">
    <source>
        <dbReference type="ARBA" id="ARBA00059335"/>
    </source>
</evidence>
<dbReference type="PANTHER" id="PTHR13890:SF35">
    <property type="entry name" value="MAGNESIUM TRANSPORTER MRS2-3"/>
    <property type="match status" value="1"/>
</dbReference>
<feature type="compositionally biased region" description="Low complexity" evidence="5">
    <location>
        <begin position="8"/>
        <end position="19"/>
    </location>
</feature>
<dbReference type="Gene3D" id="1.20.58.340">
    <property type="entry name" value="Magnesium transport protein CorA, transmembrane region"/>
    <property type="match status" value="2"/>
</dbReference>
<dbReference type="Pfam" id="PF22099">
    <property type="entry name" value="MRS2-like"/>
    <property type="match status" value="5"/>
</dbReference>
<feature type="compositionally biased region" description="Basic and acidic residues" evidence="5">
    <location>
        <begin position="763"/>
        <end position="782"/>
    </location>
</feature>
<keyword evidence="6" id="KW-0472">Membrane</keyword>
<dbReference type="GO" id="GO:0015095">
    <property type="term" value="F:magnesium ion transmembrane transporter activity"/>
    <property type="evidence" value="ECO:0007669"/>
    <property type="project" value="TreeGrafter"/>
</dbReference>
<feature type="transmembrane region" description="Helical" evidence="6">
    <location>
        <begin position="879"/>
        <end position="902"/>
    </location>
</feature>
<comment type="function">
    <text evidence="3">Magnesium transporter that may mediate the influx of magnesium.</text>
</comment>
<dbReference type="AlphaFoldDB" id="A0A314YZK3"/>
<evidence type="ECO:0000256" key="5">
    <source>
        <dbReference type="SAM" id="MobiDB-lite"/>
    </source>
</evidence>
<feature type="compositionally biased region" description="Basic and acidic residues" evidence="5">
    <location>
        <begin position="170"/>
        <end position="184"/>
    </location>
</feature>
<reference evidence="7 8" key="1">
    <citation type="submission" date="2018-02" db="EMBL/GenBank/DDBJ databases">
        <title>Draft genome of wild Prunus yedoensis var. nudiflora.</title>
        <authorList>
            <person name="Baek S."/>
            <person name="Kim J.-H."/>
            <person name="Choi K."/>
            <person name="Kim G.-B."/>
            <person name="Cho A."/>
            <person name="Jang H."/>
            <person name="Shin C.-H."/>
            <person name="Yu H.-J."/>
            <person name="Mun J.-H."/>
        </authorList>
    </citation>
    <scope>NUCLEOTIDE SEQUENCE [LARGE SCALE GENOMIC DNA]</scope>
    <source>
        <strain evidence="8">cv. Jeju island</strain>
        <tissue evidence="7">Leaf</tissue>
    </source>
</reference>
<feature type="region of interest" description="Disordered" evidence="5">
    <location>
        <begin position="755"/>
        <end position="828"/>
    </location>
</feature>
<feature type="transmembrane region" description="Helical" evidence="6">
    <location>
        <begin position="380"/>
        <end position="404"/>
    </location>
</feature>
<dbReference type="OrthoDB" id="10251508at2759"/>
<dbReference type="Proteomes" id="UP000250321">
    <property type="component" value="Unassembled WGS sequence"/>
</dbReference>
<keyword evidence="6" id="KW-0812">Transmembrane</keyword>
<feature type="compositionally biased region" description="Polar residues" evidence="5">
    <location>
        <begin position="791"/>
        <end position="812"/>
    </location>
</feature>
<feature type="region of interest" description="Disordered" evidence="5">
    <location>
        <begin position="149"/>
        <end position="193"/>
    </location>
</feature>
<keyword evidence="8" id="KW-1185">Reference proteome</keyword>
<dbReference type="CDD" id="cd12823">
    <property type="entry name" value="Mrs2_Mfm1p-like"/>
    <property type="match status" value="2"/>
</dbReference>
<comment type="similarity">
    <text evidence="1">Belongs to the CorA metal ion transporter (MIT) (TC 1.A.35.5) family.</text>
</comment>
<feature type="region of interest" description="Disordered" evidence="5">
    <location>
        <begin position="456"/>
        <end position="524"/>
    </location>
</feature>
<comment type="caution">
    <text evidence="7">The sequence shown here is derived from an EMBL/GenBank/DDBJ whole genome shotgun (WGS) entry which is preliminary data.</text>
</comment>
<name>A0A314YZK3_PRUYE</name>
<sequence length="951" mass="105966">MRPPSPHHPQQLPHQSNSSPAPPDDVPDRTRPTPAPLMAPQRKKSSKGTTGVRAWLLMDSGGKTQVVEAGKHVIMRRTGLPARDLRILDPVLMYPSTVLGRERAIVINLEHIKAIVTAHEVLLVKSADPSVSPFVDELQRRLISHNQATTAALEGNEEDRSKSNWTGLHDLGESQSRGESRENSPKGFSDQFDEQGRVEKNQLYGSKVLPFEFVALEACLESACSCLENEAKRLEEEAYPALDKLSSKISTLNLERVRQIKSRLVAITGRVQRVRDELEHLLDDDEDMAEMYLTEKSVERDLEINSSASSSVNEPILDAQIGTTTTNTSKQLDVQELEMLLEAYFVQIDGILNKLSTLREYVDDTEDYINIMLDDKQNQLLQMGVVLSTATLVVSALIVVAGVFGMNVRIALFKESTKTGMPKFLWTVGGGSIGTIVLFVIAIACELLTFEEKEEKLKQSKANLPNSSKERDTETETETVPNPNPNPRSQRAMRAPNPIHHPSKSGPAEDDPDSTRPTMPGMGMSVAAGMRKKGLARDLRILDPLLSYPSTVLGRERAIVINLEHIKAIITAQEVLLLNSRDPSVTPFIDELQRRLLRHHQATTKPAKTQDKEGNGEESNWYDMEEAEADAQLRRVVGGNDEDEATGKQGLEENRDALKVLPFEFVALEACLEAACSCLENEARTLEQEAHPALDKLTSKISTLNLERVRQIKSRLVAITGRVQKVRDELEHLLDDDEDMAEMYLTEKLVQQHFENSTTSSLSEREDMDHEAPRRDMDDRIPTEISLEASGGSSNFEGDLQNPDNPQPQFLSRDSHGTSTSSTHSAMGKDLDVEELEMLLEAYFVQIDGTLNKLSTLREYVDDTEDYINIMLDDKQNHLLQMGVMLTTATLVVSAFVVVAGIFGMNIKIELFDSEKAGMREFMWTVGGSTGGTIFLYVIAIGWCKHKRLLE</sequence>
<keyword evidence="6" id="KW-1133">Transmembrane helix</keyword>
<evidence type="ECO:0000313" key="7">
    <source>
        <dbReference type="EMBL" id="PQQ10754.1"/>
    </source>
</evidence>
<gene>
    <name evidence="7" type="ORF">Pyn_07443</name>
</gene>
<organism evidence="7 8">
    <name type="scientific">Prunus yedoensis var. nudiflora</name>
    <dbReference type="NCBI Taxonomy" id="2094558"/>
    <lineage>
        <taxon>Eukaryota</taxon>
        <taxon>Viridiplantae</taxon>
        <taxon>Streptophyta</taxon>
        <taxon>Embryophyta</taxon>
        <taxon>Tracheophyta</taxon>
        <taxon>Spermatophyta</taxon>
        <taxon>Magnoliopsida</taxon>
        <taxon>eudicotyledons</taxon>
        <taxon>Gunneridae</taxon>
        <taxon>Pentapetalae</taxon>
        <taxon>rosids</taxon>
        <taxon>fabids</taxon>
        <taxon>Rosales</taxon>
        <taxon>Rosaceae</taxon>
        <taxon>Amygdaloideae</taxon>
        <taxon>Amygdaleae</taxon>
        <taxon>Prunus</taxon>
    </lineage>
</organism>
<proteinExistence type="inferred from homology"/>
<accession>A0A314YZK3</accession>
<dbReference type="EMBL" id="PJQY01000471">
    <property type="protein sequence ID" value="PQQ10754.1"/>
    <property type="molecule type" value="Genomic_DNA"/>
</dbReference>
<dbReference type="FunFam" id="1.20.58.340:FF:000022">
    <property type="entry name" value="Magnesium transporter MRS2-F"/>
    <property type="match status" value="1"/>
</dbReference>
<dbReference type="Gene3D" id="2.40.128.330">
    <property type="match status" value="2"/>
</dbReference>
<keyword evidence="2" id="KW-0175">Coiled coil</keyword>
<evidence type="ECO:0000256" key="1">
    <source>
        <dbReference type="ARBA" id="ARBA00007535"/>
    </source>
</evidence>
<dbReference type="InterPro" id="IPR039204">
    <property type="entry name" value="MRS2-like"/>
</dbReference>
<evidence type="ECO:0000313" key="8">
    <source>
        <dbReference type="Proteomes" id="UP000250321"/>
    </source>
</evidence>
<evidence type="ECO:0000256" key="4">
    <source>
        <dbReference type="ARBA" id="ARBA00068119"/>
    </source>
</evidence>